<dbReference type="CDD" id="cd07377">
    <property type="entry name" value="WHTH_GntR"/>
    <property type="match status" value="1"/>
</dbReference>
<dbReference type="RefSeq" id="WP_305173663.1">
    <property type="nucleotide sequence ID" value="NZ_JAUUDS010000006.1"/>
</dbReference>
<dbReference type="EMBL" id="JAUUDS010000006">
    <property type="protein sequence ID" value="MDP1027957.1"/>
    <property type="molecule type" value="Genomic_DNA"/>
</dbReference>
<dbReference type="Proteomes" id="UP001230685">
    <property type="component" value="Unassembled WGS sequence"/>
</dbReference>
<evidence type="ECO:0000256" key="3">
    <source>
        <dbReference type="ARBA" id="ARBA00023163"/>
    </source>
</evidence>
<feature type="domain" description="HTH gntR-type" evidence="4">
    <location>
        <begin position="10"/>
        <end position="77"/>
    </location>
</feature>
<reference evidence="5 6" key="1">
    <citation type="submission" date="2023-07" db="EMBL/GenBank/DDBJ databases">
        <authorList>
            <person name="Kim M.K."/>
        </authorList>
    </citation>
    <scope>NUCLEOTIDE SEQUENCE [LARGE SCALE GENOMIC DNA]</scope>
    <source>
        <strain evidence="5 6">KR1UV-12</strain>
    </source>
</reference>
<keyword evidence="3" id="KW-0804">Transcription</keyword>
<dbReference type="SUPFAM" id="SSF48008">
    <property type="entry name" value="GntR ligand-binding domain-like"/>
    <property type="match status" value="1"/>
</dbReference>
<keyword evidence="2" id="KW-0238">DNA-binding</keyword>
<proteinExistence type="predicted"/>
<accession>A0ABT9ELW3</accession>
<evidence type="ECO:0000256" key="1">
    <source>
        <dbReference type="ARBA" id="ARBA00023015"/>
    </source>
</evidence>
<dbReference type="InterPro" id="IPR011711">
    <property type="entry name" value="GntR_C"/>
</dbReference>
<evidence type="ECO:0000256" key="2">
    <source>
        <dbReference type="ARBA" id="ARBA00023125"/>
    </source>
</evidence>
<dbReference type="PROSITE" id="PS50949">
    <property type="entry name" value="HTH_GNTR"/>
    <property type="match status" value="1"/>
</dbReference>
<dbReference type="SMART" id="SM00895">
    <property type="entry name" value="FCD"/>
    <property type="match status" value="1"/>
</dbReference>
<dbReference type="SUPFAM" id="SSF46785">
    <property type="entry name" value="Winged helix' DNA-binding domain"/>
    <property type="match status" value="1"/>
</dbReference>
<keyword evidence="6" id="KW-1185">Reference proteome</keyword>
<dbReference type="Pfam" id="PF00392">
    <property type="entry name" value="GntR"/>
    <property type="match status" value="1"/>
</dbReference>
<gene>
    <name evidence="5" type="ORF">Q5H91_12095</name>
</gene>
<dbReference type="PANTHER" id="PTHR43537:SF24">
    <property type="entry name" value="GLUCONATE OPERON TRANSCRIPTIONAL REPRESSOR"/>
    <property type="match status" value="1"/>
</dbReference>
<dbReference type="PANTHER" id="PTHR43537">
    <property type="entry name" value="TRANSCRIPTIONAL REGULATOR, GNTR FAMILY"/>
    <property type="match status" value="1"/>
</dbReference>
<dbReference type="SMART" id="SM00345">
    <property type="entry name" value="HTH_GNTR"/>
    <property type="match status" value="1"/>
</dbReference>
<dbReference type="Gene3D" id="1.10.10.10">
    <property type="entry name" value="Winged helix-like DNA-binding domain superfamily/Winged helix DNA-binding domain"/>
    <property type="match status" value="1"/>
</dbReference>
<dbReference type="InterPro" id="IPR008920">
    <property type="entry name" value="TF_FadR/GntR_C"/>
</dbReference>
<sequence length="221" mass="24629">MPIPRNIVVRTLSDQVFEIVRERIVTGSLPDDAPIRQDALATELGVSKIPLREALGRLEQEGLLVSQANRGYSVRPMSADQADEIYALRLSIEPAAAARASLHATERDRSEAVAAFHALDEAARSNLAEVAVRNRHFHVALVRPGGRLLTTQLVERLSILAERYVITHLEPAGRETRAHLEHRHLIDAWMARDQPVLETLLHQHIEATLYDLRAQFAAADS</sequence>
<dbReference type="InterPro" id="IPR000524">
    <property type="entry name" value="Tscrpt_reg_HTH_GntR"/>
</dbReference>
<dbReference type="Pfam" id="PF07729">
    <property type="entry name" value="FCD"/>
    <property type="match status" value="1"/>
</dbReference>
<comment type="caution">
    <text evidence="5">The sequence shown here is derived from an EMBL/GenBank/DDBJ whole genome shotgun (WGS) entry which is preliminary data.</text>
</comment>
<keyword evidence="1" id="KW-0805">Transcription regulation</keyword>
<evidence type="ECO:0000259" key="4">
    <source>
        <dbReference type="PROSITE" id="PS50949"/>
    </source>
</evidence>
<dbReference type="InterPro" id="IPR036388">
    <property type="entry name" value="WH-like_DNA-bd_sf"/>
</dbReference>
<dbReference type="InterPro" id="IPR036390">
    <property type="entry name" value="WH_DNA-bd_sf"/>
</dbReference>
<protein>
    <submittedName>
        <fullName evidence="5">GntR family transcriptional regulator</fullName>
    </submittedName>
</protein>
<organism evidence="5 6">
    <name type="scientific">Sphingomonas aurea</name>
    <dbReference type="NCBI Taxonomy" id="3063994"/>
    <lineage>
        <taxon>Bacteria</taxon>
        <taxon>Pseudomonadati</taxon>
        <taxon>Pseudomonadota</taxon>
        <taxon>Alphaproteobacteria</taxon>
        <taxon>Sphingomonadales</taxon>
        <taxon>Sphingomonadaceae</taxon>
        <taxon>Sphingomonas</taxon>
    </lineage>
</organism>
<name>A0ABT9ELW3_9SPHN</name>
<evidence type="ECO:0000313" key="5">
    <source>
        <dbReference type="EMBL" id="MDP1027957.1"/>
    </source>
</evidence>
<dbReference type="Gene3D" id="1.20.120.530">
    <property type="entry name" value="GntR ligand-binding domain-like"/>
    <property type="match status" value="1"/>
</dbReference>
<evidence type="ECO:0000313" key="6">
    <source>
        <dbReference type="Proteomes" id="UP001230685"/>
    </source>
</evidence>